<dbReference type="Gene3D" id="1.10.10.2830">
    <property type="match status" value="1"/>
</dbReference>
<evidence type="ECO:0000313" key="5">
    <source>
        <dbReference type="Proteomes" id="UP001569154"/>
    </source>
</evidence>
<reference evidence="4 5" key="1">
    <citation type="submission" date="2024-06" db="EMBL/GenBank/DDBJ databases">
        <authorList>
            <person name="Steensen K."/>
            <person name="Seneca J."/>
            <person name="Bartlau N."/>
            <person name="Yu A.X."/>
            <person name="Polz M.F."/>
        </authorList>
    </citation>
    <scope>NUCLEOTIDE SEQUENCE [LARGE SCALE GENOMIC DNA]</scope>
    <source>
        <strain evidence="4 5">1F260</strain>
    </source>
</reference>
<dbReference type="InterPro" id="IPR013741">
    <property type="entry name" value="KorB_domain"/>
</dbReference>
<feature type="region of interest" description="Disordered" evidence="2">
    <location>
        <begin position="1"/>
        <end position="27"/>
    </location>
</feature>
<evidence type="ECO:0000259" key="3">
    <source>
        <dbReference type="SMART" id="SM00470"/>
    </source>
</evidence>
<name>A0ABV4L561_9GAMM</name>
<feature type="compositionally biased region" description="Basic and acidic residues" evidence="2">
    <location>
        <begin position="246"/>
        <end position="256"/>
    </location>
</feature>
<comment type="caution">
    <text evidence="4">The sequence shown here is derived from an EMBL/GenBank/DDBJ whole genome shotgun (WGS) entry which is preliminary data.</text>
</comment>
<dbReference type="NCBIfam" id="TIGR00180">
    <property type="entry name" value="parB_part"/>
    <property type="match status" value="1"/>
</dbReference>
<dbReference type="InterPro" id="IPR004437">
    <property type="entry name" value="ParB/RepB/Spo0J"/>
</dbReference>
<protein>
    <submittedName>
        <fullName evidence="4">ParB/RepB/Spo0J family partition protein</fullName>
    </submittedName>
</protein>
<dbReference type="Proteomes" id="UP001569154">
    <property type="component" value="Unassembled WGS sequence"/>
</dbReference>
<accession>A0ABV4L561</accession>
<dbReference type="SUPFAM" id="SSF109709">
    <property type="entry name" value="KorB DNA-binding domain-like"/>
    <property type="match status" value="1"/>
</dbReference>
<evidence type="ECO:0000313" key="4">
    <source>
        <dbReference type="EMBL" id="MEZ8082848.1"/>
    </source>
</evidence>
<comment type="similarity">
    <text evidence="1">Belongs to the ParB family.</text>
</comment>
<feature type="region of interest" description="Disordered" evidence="2">
    <location>
        <begin position="246"/>
        <end position="278"/>
    </location>
</feature>
<dbReference type="PANTHER" id="PTHR33375">
    <property type="entry name" value="CHROMOSOME-PARTITIONING PROTEIN PARB-RELATED"/>
    <property type="match status" value="1"/>
</dbReference>
<dbReference type="InterPro" id="IPR050336">
    <property type="entry name" value="Chromosome_partition/occlusion"/>
</dbReference>
<dbReference type="SMART" id="SM00470">
    <property type="entry name" value="ParB"/>
    <property type="match status" value="1"/>
</dbReference>
<gene>
    <name evidence="4" type="ORF">ACED35_17155</name>
</gene>
<dbReference type="InterPro" id="IPR003115">
    <property type="entry name" value="ParB_N"/>
</dbReference>
<proteinExistence type="inferred from homology"/>
<sequence length="347" mass="39040">MGAFNQAVKAAKQTLAKEDKKESRENSIEIEDEIMLIPWQLIHPDPDQPRKERDPDEFLKVSNAIKQTKGNTQPIQVRNHPTLNGEYMIVFGEGRWTACKQHGLKVRAQLKTEFDKDKIAENKNLLFDRLFVQVSENVARNDLPLIREAEALKRLIDCHVDKLPAKDVGKMLGYDKTKTSRFVKLASVPDEIKKVSLDGISQNVNLLVLLADLYQHVDSEVFESYLEKVRNKTLFESGLREIKNSLKPKKEEKAEKNNGAGEEQLHGDAAKKTKMPGVDSSLEEAVTTKAQANRATVSEELKHSAFPVIESFEVVDGHLLIFVNDLKLPIKVTKKDAQALGLAIGEL</sequence>
<dbReference type="InterPro" id="IPR036086">
    <property type="entry name" value="ParB/Sulfiredoxin_sf"/>
</dbReference>
<evidence type="ECO:0000256" key="2">
    <source>
        <dbReference type="SAM" id="MobiDB-lite"/>
    </source>
</evidence>
<dbReference type="Gene3D" id="3.90.1530.10">
    <property type="entry name" value="Conserved hypothetical protein from pyrococcus furiosus pfu- 392566-001, ParB domain"/>
    <property type="match status" value="1"/>
</dbReference>
<dbReference type="Pfam" id="PF02195">
    <property type="entry name" value="ParB_N"/>
    <property type="match status" value="1"/>
</dbReference>
<organism evidence="4 5">
    <name type="scientific">Enterovibrio norvegicus</name>
    <dbReference type="NCBI Taxonomy" id="188144"/>
    <lineage>
        <taxon>Bacteria</taxon>
        <taxon>Pseudomonadati</taxon>
        <taxon>Pseudomonadota</taxon>
        <taxon>Gammaproteobacteria</taxon>
        <taxon>Vibrionales</taxon>
        <taxon>Vibrionaceae</taxon>
        <taxon>Enterovibrio</taxon>
    </lineage>
</organism>
<dbReference type="PANTHER" id="PTHR33375:SF1">
    <property type="entry name" value="CHROMOSOME-PARTITIONING PROTEIN PARB-RELATED"/>
    <property type="match status" value="1"/>
</dbReference>
<keyword evidence="5" id="KW-1185">Reference proteome</keyword>
<dbReference type="SUPFAM" id="SSF110849">
    <property type="entry name" value="ParB/Sulfiredoxin"/>
    <property type="match status" value="1"/>
</dbReference>
<dbReference type="Pfam" id="PF08535">
    <property type="entry name" value="KorB"/>
    <property type="match status" value="1"/>
</dbReference>
<feature type="domain" description="ParB-like N-terminal" evidence="3">
    <location>
        <begin position="35"/>
        <end position="123"/>
    </location>
</feature>
<dbReference type="EMBL" id="JBGONM010000044">
    <property type="protein sequence ID" value="MEZ8082848.1"/>
    <property type="molecule type" value="Genomic_DNA"/>
</dbReference>
<dbReference type="RefSeq" id="WP_371734981.1">
    <property type="nucleotide sequence ID" value="NZ_JBGONM010000044.1"/>
</dbReference>
<evidence type="ECO:0000256" key="1">
    <source>
        <dbReference type="ARBA" id="ARBA00006295"/>
    </source>
</evidence>
<feature type="compositionally biased region" description="Basic and acidic residues" evidence="2">
    <location>
        <begin position="15"/>
        <end position="27"/>
    </location>
</feature>